<organism evidence="2 3">
    <name type="scientific">Ilyodon furcidens</name>
    <name type="common">goldbreast splitfin</name>
    <dbReference type="NCBI Taxonomy" id="33524"/>
    <lineage>
        <taxon>Eukaryota</taxon>
        <taxon>Metazoa</taxon>
        <taxon>Chordata</taxon>
        <taxon>Craniata</taxon>
        <taxon>Vertebrata</taxon>
        <taxon>Euteleostomi</taxon>
        <taxon>Actinopterygii</taxon>
        <taxon>Neopterygii</taxon>
        <taxon>Teleostei</taxon>
        <taxon>Neoteleostei</taxon>
        <taxon>Acanthomorphata</taxon>
        <taxon>Ovalentaria</taxon>
        <taxon>Atherinomorphae</taxon>
        <taxon>Cyprinodontiformes</taxon>
        <taxon>Goodeidae</taxon>
        <taxon>Ilyodon</taxon>
    </lineage>
</organism>
<dbReference type="EMBL" id="JAHRIQ010007390">
    <property type="protein sequence ID" value="MEQ2223400.1"/>
    <property type="molecule type" value="Genomic_DNA"/>
</dbReference>
<name>A0ABV0ST64_9TELE</name>
<reference evidence="2 3" key="1">
    <citation type="submission" date="2021-06" db="EMBL/GenBank/DDBJ databases">
        <authorList>
            <person name="Palmer J.M."/>
        </authorList>
    </citation>
    <scope>NUCLEOTIDE SEQUENCE [LARGE SCALE GENOMIC DNA]</scope>
    <source>
        <strain evidence="3">if_2019</strain>
        <tissue evidence="2">Muscle</tissue>
    </source>
</reference>
<evidence type="ECO:0000313" key="2">
    <source>
        <dbReference type="EMBL" id="MEQ2223400.1"/>
    </source>
</evidence>
<sequence>MLWPPFTALWSRTAILLIGVGSRHLNIPLDRRFTGFSPFNFLRPSFLCLSTRGPPGASFNHLQVLLIFG</sequence>
<evidence type="ECO:0000256" key="1">
    <source>
        <dbReference type="SAM" id="SignalP"/>
    </source>
</evidence>
<keyword evidence="3" id="KW-1185">Reference proteome</keyword>
<keyword evidence="1" id="KW-0732">Signal</keyword>
<evidence type="ECO:0000313" key="3">
    <source>
        <dbReference type="Proteomes" id="UP001482620"/>
    </source>
</evidence>
<accession>A0ABV0ST64</accession>
<gene>
    <name evidence="2" type="ORF">ILYODFUR_036414</name>
</gene>
<protein>
    <recommendedName>
        <fullName evidence="4">Secreted protein</fullName>
    </recommendedName>
</protein>
<dbReference type="Proteomes" id="UP001482620">
    <property type="component" value="Unassembled WGS sequence"/>
</dbReference>
<proteinExistence type="predicted"/>
<evidence type="ECO:0008006" key="4">
    <source>
        <dbReference type="Google" id="ProtNLM"/>
    </source>
</evidence>
<feature type="signal peptide" evidence="1">
    <location>
        <begin position="1"/>
        <end position="22"/>
    </location>
</feature>
<comment type="caution">
    <text evidence="2">The sequence shown here is derived from an EMBL/GenBank/DDBJ whole genome shotgun (WGS) entry which is preliminary data.</text>
</comment>
<feature type="chain" id="PRO_5046670798" description="Secreted protein" evidence="1">
    <location>
        <begin position="23"/>
        <end position="69"/>
    </location>
</feature>